<accession>A0A754E735</accession>
<evidence type="ECO:0000313" key="1">
    <source>
        <dbReference type="EMBL" id="HAF8578864.1"/>
    </source>
</evidence>
<proteinExistence type="predicted"/>
<gene>
    <name evidence="1" type="ORF">G5T75_002779</name>
    <name evidence="2" type="ORF">G8S40_002288</name>
    <name evidence="3" type="ORF">G8W61_004855</name>
</gene>
<sequence length="57" mass="6541">MVAKNKRHSRRIIRSLQRSRLGYFFQKLSDSTETSEYVSVTSDKTSLLIHLVPAKCG</sequence>
<dbReference type="RefSeq" id="WP_170875917.1">
    <property type="nucleotide sequence ID" value="NZ_JBNQQS010000013.1"/>
</dbReference>
<dbReference type="EMBL" id="DAAXGR010000005">
    <property type="protein sequence ID" value="HAG0928295.1"/>
    <property type="molecule type" value="Genomic_DNA"/>
</dbReference>
<evidence type="ECO:0000313" key="2">
    <source>
        <dbReference type="EMBL" id="HAG0928295.1"/>
    </source>
</evidence>
<organism evidence="1">
    <name type="scientific">Salmonella enterica</name>
    <name type="common">Salmonella choleraesuis</name>
    <dbReference type="NCBI Taxonomy" id="28901"/>
    <lineage>
        <taxon>Bacteria</taxon>
        <taxon>Pseudomonadati</taxon>
        <taxon>Pseudomonadota</taxon>
        <taxon>Gammaproteobacteria</taxon>
        <taxon>Enterobacterales</taxon>
        <taxon>Enterobacteriaceae</taxon>
        <taxon>Salmonella</taxon>
    </lineage>
</organism>
<dbReference type="EMBL" id="DAAXRP010000023">
    <property type="protein sequence ID" value="HAG2284471.1"/>
    <property type="molecule type" value="Genomic_DNA"/>
</dbReference>
<name>A0A754E735_SALER</name>
<protein>
    <submittedName>
        <fullName evidence="1">Uncharacterized protein</fullName>
    </submittedName>
</protein>
<evidence type="ECO:0000313" key="3">
    <source>
        <dbReference type="EMBL" id="HAG2284471.1"/>
    </source>
</evidence>
<comment type="caution">
    <text evidence="1">The sequence shown here is derived from an EMBL/GenBank/DDBJ whole genome shotgun (WGS) entry which is preliminary data.</text>
</comment>
<dbReference type="EMBL" id="DAAWNC010000005">
    <property type="protein sequence ID" value="HAF8578864.1"/>
    <property type="molecule type" value="Genomic_DNA"/>
</dbReference>
<reference evidence="1" key="1">
    <citation type="journal article" date="2018" name="Genome Biol.">
        <title>SKESA: strategic k-mer extension for scrupulous assemblies.</title>
        <authorList>
            <person name="Souvorov A."/>
            <person name="Agarwala R."/>
            <person name="Lipman D.J."/>
        </authorList>
    </citation>
    <scope>NUCLEOTIDE SEQUENCE</scope>
    <source>
        <strain evidence="3">MA.CK_94/00001630</strain>
        <strain evidence="2">MA.CK_94/00004459</strain>
        <strain evidence="1">MA.MZ045</strain>
    </source>
</reference>
<dbReference type="AlphaFoldDB" id="A0A754E735"/>
<reference evidence="1" key="2">
    <citation type="submission" date="2020-02" db="EMBL/GenBank/DDBJ databases">
        <authorList>
            <consortium name="NCBI Pathogen Detection Project"/>
        </authorList>
    </citation>
    <scope>NUCLEOTIDE SEQUENCE</scope>
    <source>
        <strain evidence="3">MA.CK_94/00001630</strain>
        <strain evidence="2">MA.CK_94/00004459</strain>
        <strain evidence="1">MA.MZ045</strain>
    </source>
</reference>